<dbReference type="PANTHER" id="PTHR30531">
    <property type="entry name" value="FLAGELLAR BIOSYNTHETIC PROTEIN FLHB"/>
    <property type="match status" value="1"/>
</dbReference>
<evidence type="ECO:0000256" key="13">
    <source>
        <dbReference type="NCBIfam" id="TIGR01400"/>
    </source>
</evidence>
<evidence type="ECO:0000256" key="12">
    <source>
        <dbReference type="ARBA" id="ARBA00023225"/>
    </source>
</evidence>
<evidence type="ECO:0000256" key="1">
    <source>
        <dbReference type="ARBA" id="ARBA00002578"/>
    </source>
</evidence>
<dbReference type="STRING" id="1121305.CLCOL_03940"/>
<accession>A0A151AQ35</accession>
<dbReference type="AlphaFoldDB" id="A0A151AQ35"/>
<comment type="caution">
    <text evidence="15">The sequence shown here is derived from an EMBL/GenBank/DDBJ whole genome shotgun (WGS) entry which is preliminary data.</text>
</comment>
<protein>
    <recommendedName>
        <fullName evidence="13 14">Flagellar biosynthetic protein FliR</fullName>
    </recommendedName>
</protein>
<evidence type="ECO:0000256" key="5">
    <source>
        <dbReference type="ARBA" id="ARBA00022475"/>
    </source>
</evidence>
<dbReference type="InterPro" id="IPR006135">
    <property type="entry name" value="T3SS_substrate_exporter"/>
</dbReference>
<dbReference type="GO" id="GO:0009306">
    <property type="term" value="P:protein secretion"/>
    <property type="evidence" value="ECO:0007669"/>
    <property type="project" value="InterPro"/>
</dbReference>
<feature type="transmembrane region" description="Helical" evidence="14">
    <location>
        <begin position="35"/>
        <end position="54"/>
    </location>
</feature>
<dbReference type="Gene3D" id="6.10.250.2080">
    <property type="match status" value="1"/>
</dbReference>
<dbReference type="FunFam" id="3.40.1690.10:FF:000001">
    <property type="entry name" value="Flagellar biosynthetic protein FlhB"/>
    <property type="match status" value="1"/>
</dbReference>
<feature type="transmembrane region" description="Helical" evidence="14">
    <location>
        <begin position="449"/>
        <end position="467"/>
    </location>
</feature>
<evidence type="ECO:0000256" key="8">
    <source>
        <dbReference type="ARBA" id="ARBA00022927"/>
    </source>
</evidence>
<feature type="transmembrane region" description="Helical" evidence="14">
    <location>
        <begin position="66"/>
        <end position="91"/>
    </location>
</feature>
<comment type="function">
    <text evidence="1 14">Role in flagellar biosynthesis.</text>
</comment>
<gene>
    <name evidence="15" type="primary">flhB_1</name>
    <name evidence="15" type="ORF">CLCOL_03940</name>
</gene>
<dbReference type="InterPro" id="IPR006136">
    <property type="entry name" value="FlhB"/>
</dbReference>
<dbReference type="Proteomes" id="UP000075374">
    <property type="component" value="Unassembled WGS sequence"/>
</dbReference>
<dbReference type="GO" id="GO:0006605">
    <property type="term" value="P:protein targeting"/>
    <property type="evidence" value="ECO:0007669"/>
    <property type="project" value="UniProtKB-UniRule"/>
</dbReference>
<dbReference type="SUPFAM" id="SSF160544">
    <property type="entry name" value="EscU C-terminal domain-like"/>
    <property type="match status" value="1"/>
</dbReference>
<keyword evidence="16" id="KW-1185">Reference proteome</keyword>
<name>A0A151AQ35_9CLOT</name>
<dbReference type="Gene3D" id="3.40.1690.10">
    <property type="entry name" value="secretion proteins EscU"/>
    <property type="match status" value="1"/>
</dbReference>
<dbReference type="InterPro" id="IPR029025">
    <property type="entry name" value="T3SS_substrate_exporter_C"/>
</dbReference>
<evidence type="ECO:0000256" key="7">
    <source>
        <dbReference type="ARBA" id="ARBA00022795"/>
    </source>
</evidence>
<evidence type="ECO:0000256" key="14">
    <source>
        <dbReference type="RuleBase" id="RU362071"/>
    </source>
</evidence>
<evidence type="ECO:0000256" key="10">
    <source>
        <dbReference type="ARBA" id="ARBA00023136"/>
    </source>
</evidence>
<dbReference type="NCBIfam" id="TIGR00328">
    <property type="entry name" value="flhB"/>
    <property type="match status" value="1"/>
</dbReference>
<keyword evidence="8" id="KW-0653">Protein transport</keyword>
<organism evidence="15 16">
    <name type="scientific">Clostridium colicanis DSM 13634</name>
    <dbReference type="NCBI Taxonomy" id="1121305"/>
    <lineage>
        <taxon>Bacteria</taxon>
        <taxon>Bacillati</taxon>
        <taxon>Bacillota</taxon>
        <taxon>Clostridia</taxon>
        <taxon>Eubacteriales</taxon>
        <taxon>Clostridiaceae</taxon>
        <taxon>Clostridium</taxon>
    </lineage>
</organism>
<evidence type="ECO:0000256" key="6">
    <source>
        <dbReference type="ARBA" id="ARBA00022692"/>
    </source>
</evidence>
<dbReference type="InterPro" id="IPR002010">
    <property type="entry name" value="T3SS_IM_R"/>
</dbReference>
<dbReference type="Pfam" id="PF01312">
    <property type="entry name" value="Bac_export_2"/>
    <property type="match status" value="1"/>
</dbReference>
<dbReference type="GO" id="GO:0044780">
    <property type="term" value="P:bacterial-type flagellum assembly"/>
    <property type="evidence" value="ECO:0007669"/>
    <property type="project" value="UniProtKB-UniRule"/>
</dbReference>
<evidence type="ECO:0000313" key="15">
    <source>
        <dbReference type="EMBL" id="KYH29756.1"/>
    </source>
</evidence>
<sequence length="610" mass="69012">MIDLTFFTAFLLIFLRMSSFVIVVPVFFPKGTPQILKIMFSVIIAFILLPIIDYSHLSSINSNFQLIIYCLSEISTGLTFGFITSLCFYCIRIAGSLMDMQVGFSMMSMFDPSSEGNVTLIERILYWFSLIAFLIVDGHHMLIKVLVESLKIIPLGKFILSQKSPMFIIEVFIKYFELGLRIAIPIVLIIILADLTMGLMAKTVPQLNIMILGLPVKILLGLTVLCLCLPVFYNMFINAFDDIPSAIRQLYKLIPLVIIFASDDKTEEATPHKLSEAKKKGQVPRSKEIGNAITLLVSTIILTTLGEYVVNSFKEDIIEFFTGYLNLELNADTLQSIIFTIMLRFAMVFFPVVLPIMIMGIAASFLQTGYINTTEPLKPQFSKINPINGFKRMFSTRTVIELIKDIAVISIVGFVGYEFLKSNFRKVLTMGNLKFPIIITTFLKLASNVFFRIALVMAVIAILDFVYQKFQFKIDMRMTKQEVKEEFKQMEGDPQVKGKIKQKQREIAARRMMQSVPNASVVITNPTHIAVALKYEEGKNNAPVLVAKGSGYVAIKIKEIAKESGVPIIENKPLARLIFNEVELEREIPSEMYQAVAEILALVYKLRRRK</sequence>
<dbReference type="Pfam" id="PF01311">
    <property type="entry name" value="Bac_export_1"/>
    <property type="match status" value="1"/>
</dbReference>
<keyword evidence="11 14" id="KW-0975">Bacterial flagellum</keyword>
<keyword evidence="15" id="KW-0969">Cilium</keyword>
<dbReference type="PRINTS" id="PR00950">
    <property type="entry name" value="TYPE3IMSPROT"/>
</dbReference>
<comment type="subcellular location">
    <subcellularLocation>
        <location evidence="14">Cell membrane</location>
        <topology evidence="14">Multi-pass membrane protein</topology>
    </subcellularLocation>
    <subcellularLocation>
        <location evidence="14">Bacterial flagellum basal body</location>
    </subcellularLocation>
</comment>
<reference evidence="15 16" key="1">
    <citation type="submission" date="2016-02" db="EMBL/GenBank/DDBJ databases">
        <title>Genome sequence of Clostridium colicanis DSM 13634.</title>
        <authorList>
            <person name="Poehlein A."/>
            <person name="Daniel R."/>
        </authorList>
    </citation>
    <scope>NUCLEOTIDE SEQUENCE [LARGE SCALE GENOMIC DNA]</scope>
    <source>
        <strain evidence="15 16">DSM 13634</strain>
    </source>
</reference>
<dbReference type="GO" id="GO:0005886">
    <property type="term" value="C:plasma membrane"/>
    <property type="evidence" value="ECO:0007669"/>
    <property type="project" value="UniProtKB-SubCell"/>
</dbReference>
<evidence type="ECO:0000256" key="9">
    <source>
        <dbReference type="ARBA" id="ARBA00022989"/>
    </source>
</evidence>
<feature type="transmembrane region" description="Helical" evidence="14">
    <location>
        <begin position="345"/>
        <end position="366"/>
    </location>
</feature>
<dbReference type="NCBIfam" id="TIGR01400">
    <property type="entry name" value="fliR"/>
    <property type="match status" value="1"/>
</dbReference>
<keyword evidence="6 14" id="KW-0812">Transmembrane</keyword>
<keyword evidence="4" id="KW-0813">Transport</keyword>
<dbReference type="PATRIC" id="fig|1121305.3.peg.395"/>
<keyword evidence="15" id="KW-0282">Flagellum</keyword>
<dbReference type="NCBIfam" id="NF009411">
    <property type="entry name" value="PRK12772.1"/>
    <property type="match status" value="1"/>
</dbReference>
<feature type="transmembrane region" description="Helical" evidence="14">
    <location>
        <begin position="6"/>
        <end position="28"/>
    </location>
</feature>
<evidence type="ECO:0000256" key="3">
    <source>
        <dbReference type="ARBA" id="ARBA00010690"/>
    </source>
</evidence>
<keyword evidence="10 14" id="KW-0472">Membrane</keyword>
<comment type="similarity">
    <text evidence="2 14">Belongs to the FliR/MopE/SpaR family.</text>
</comment>
<keyword evidence="9 14" id="KW-1133">Transmembrane helix</keyword>
<feature type="transmembrane region" description="Helical" evidence="14">
    <location>
        <begin position="402"/>
        <end position="420"/>
    </location>
</feature>
<keyword evidence="5 14" id="KW-1003">Cell membrane</keyword>
<comment type="similarity">
    <text evidence="3">Belongs to the type III secretion exporter family.</text>
</comment>
<evidence type="ECO:0000256" key="11">
    <source>
        <dbReference type="ARBA" id="ARBA00023143"/>
    </source>
</evidence>
<keyword evidence="7" id="KW-1005">Bacterial flagellum biogenesis</keyword>
<feature type="transmembrane region" description="Helical" evidence="14">
    <location>
        <begin position="207"/>
        <end position="233"/>
    </location>
</feature>
<evidence type="ECO:0000256" key="2">
    <source>
        <dbReference type="ARBA" id="ARBA00009772"/>
    </source>
</evidence>
<evidence type="ECO:0000256" key="4">
    <source>
        <dbReference type="ARBA" id="ARBA00022448"/>
    </source>
</evidence>
<evidence type="ECO:0000313" key="16">
    <source>
        <dbReference type="Proteomes" id="UP000075374"/>
    </source>
</evidence>
<dbReference type="EMBL" id="LTBB01000002">
    <property type="protein sequence ID" value="KYH29756.1"/>
    <property type="molecule type" value="Genomic_DNA"/>
</dbReference>
<dbReference type="GO" id="GO:0009425">
    <property type="term" value="C:bacterial-type flagellum basal body"/>
    <property type="evidence" value="ECO:0007669"/>
    <property type="project" value="UniProtKB-SubCell"/>
</dbReference>
<feature type="transmembrane region" description="Helical" evidence="14">
    <location>
        <begin position="167"/>
        <end position="195"/>
    </location>
</feature>
<keyword evidence="12" id="KW-1006">Bacterial flagellum protein export</keyword>
<dbReference type="InterPro" id="IPR006303">
    <property type="entry name" value="FliR"/>
</dbReference>
<feature type="transmembrane region" description="Helical" evidence="14">
    <location>
        <begin position="289"/>
        <end position="310"/>
    </location>
</feature>
<keyword evidence="15" id="KW-0966">Cell projection</keyword>
<proteinExistence type="inferred from homology"/>
<dbReference type="PANTHER" id="PTHR30531:SF12">
    <property type="entry name" value="FLAGELLAR BIOSYNTHETIC PROTEIN FLHB"/>
    <property type="match status" value="1"/>
</dbReference>
<dbReference type="RefSeq" id="WP_061857330.1">
    <property type="nucleotide sequence ID" value="NZ_LTBB01000002.1"/>
</dbReference>